<gene>
    <name evidence="12" type="ORF">C7M84_011843</name>
</gene>
<keyword evidence="9" id="KW-0716">Sensory transduction</keyword>
<sequence length="172" mass="19859">MLKEYTWGGKLTYRRYYQMIAFIWVWALFWSVCPLLGWASYGYEPSVTTCTINWQQNDTSYKWYIMTVTVLVYFVPLCLMCSCYYQAAKFLHRAHETGDAVYSYDWASERNVTKMGGVLVLTYLFCWSAYAVVCVWTVFPAPVHCPSGPYIAAALMAKRASESSNSPVRIPF</sequence>
<dbReference type="Gene3D" id="1.20.1070.10">
    <property type="entry name" value="Rhodopsin 7-helix transmembrane proteins"/>
    <property type="match status" value="1"/>
</dbReference>
<reference evidence="12 13" key="2">
    <citation type="submission" date="2019-01" db="EMBL/GenBank/DDBJ databases">
        <title>The decoding of complex shrimp genome reveals the adaptation for benthos swimmer, frequently molting mechanism and breeding impact on genome.</title>
        <authorList>
            <person name="Sun Y."/>
            <person name="Gao Y."/>
            <person name="Yu Y."/>
        </authorList>
    </citation>
    <scope>NUCLEOTIDE SEQUENCE [LARGE SCALE GENOMIC DNA]</scope>
    <source>
        <tissue evidence="12">Muscle</tissue>
    </source>
</reference>
<feature type="domain" description="G-protein coupled receptors family 1 profile" evidence="11">
    <location>
        <begin position="1"/>
        <end position="133"/>
    </location>
</feature>
<feature type="transmembrane region" description="Helical" evidence="10">
    <location>
        <begin position="63"/>
        <end position="85"/>
    </location>
</feature>
<protein>
    <submittedName>
        <fullName evidence="12">Peropsin</fullName>
    </submittedName>
</protein>
<dbReference type="GO" id="GO:0007601">
    <property type="term" value="P:visual perception"/>
    <property type="evidence" value="ECO:0007669"/>
    <property type="project" value="UniProtKB-KW"/>
</dbReference>
<comment type="subcellular location">
    <subcellularLocation>
        <location evidence="1">Membrane</location>
        <topology evidence="1">Multi-pass membrane protein</topology>
    </subcellularLocation>
</comment>
<evidence type="ECO:0000256" key="7">
    <source>
        <dbReference type="ARBA" id="ARBA00023170"/>
    </source>
</evidence>
<keyword evidence="5" id="KW-0297">G-protein coupled receptor</keyword>
<dbReference type="GO" id="GO:0004930">
    <property type="term" value="F:G protein-coupled receptor activity"/>
    <property type="evidence" value="ECO:0007669"/>
    <property type="project" value="UniProtKB-KW"/>
</dbReference>
<dbReference type="InterPro" id="IPR000276">
    <property type="entry name" value="GPCR_Rhodpsn"/>
</dbReference>
<reference evidence="12 13" key="1">
    <citation type="submission" date="2018-04" db="EMBL/GenBank/DDBJ databases">
        <authorList>
            <person name="Zhang X."/>
            <person name="Yuan J."/>
            <person name="Li F."/>
            <person name="Xiang J."/>
        </authorList>
    </citation>
    <scope>NUCLEOTIDE SEQUENCE [LARGE SCALE GENOMIC DNA]</scope>
    <source>
        <tissue evidence="12">Muscle</tissue>
    </source>
</reference>
<evidence type="ECO:0000313" key="12">
    <source>
        <dbReference type="EMBL" id="ROT69935.1"/>
    </source>
</evidence>
<dbReference type="STRING" id="6689.A0A3R7PFG0"/>
<dbReference type="InterPro" id="IPR050125">
    <property type="entry name" value="GPCR_opsins"/>
</dbReference>
<keyword evidence="9" id="KW-0844">Vision</keyword>
<dbReference type="EMBL" id="QCYY01002498">
    <property type="protein sequence ID" value="ROT69935.1"/>
    <property type="molecule type" value="Genomic_DNA"/>
</dbReference>
<feature type="transmembrane region" description="Helical" evidence="10">
    <location>
        <begin position="118"/>
        <end position="139"/>
    </location>
</feature>
<name>A0A3R7PFG0_PENVA</name>
<accession>A0A3R7PFG0</accession>
<feature type="transmembrane region" description="Helical" evidence="10">
    <location>
        <begin position="21"/>
        <end position="43"/>
    </location>
</feature>
<dbReference type="PRINTS" id="PR00237">
    <property type="entry name" value="GPCRRHODOPSN"/>
</dbReference>
<dbReference type="OrthoDB" id="2101615at2759"/>
<keyword evidence="13" id="KW-1185">Reference proteome</keyword>
<keyword evidence="6 10" id="KW-0472">Membrane</keyword>
<keyword evidence="4 10" id="KW-1133">Transmembrane helix</keyword>
<evidence type="ECO:0000256" key="5">
    <source>
        <dbReference type="ARBA" id="ARBA00023040"/>
    </source>
</evidence>
<dbReference type="GO" id="GO:0016020">
    <property type="term" value="C:membrane"/>
    <property type="evidence" value="ECO:0007669"/>
    <property type="project" value="UniProtKB-SubCell"/>
</dbReference>
<dbReference type="SUPFAM" id="SSF81321">
    <property type="entry name" value="Family A G protein-coupled receptor-like"/>
    <property type="match status" value="1"/>
</dbReference>
<evidence type="ECO:0000256" key="1">
    <source>
        <dbReference type="ARBA" id="ARBA00004141"/>
    </source>
</evidence>
<evidence type="ECO:0000256" key="9">
    <source>
        <dbReference type="ARBA" id="ARBA00023305"/>
    </source>
</evidence>
<dbReference type="PROSITE" id="PS50262">
    <property type="entry name" value="G_PROTEIN_RECEP_F1_2"/>
    <property type="match status" value="1"/>
</dbReference>
<evidence type="ECO:0000256" key="3">
    <source>
        <dbReference type="ARBA" id="ARBA00022692"/>
    </source>
</evidence>
<dbReference type="Pfam" id="PF00001">
    <property type="entry name" value="7tm_1"/>
    <property type="match status" value="1"/>
</dbReference>
<comment type="similarity">
    <text evidence="2">Belongs to the G-protein coupled receptor 1 family.</text>
</comment>
<keyword evidence="7" id="KW-0675">Receptor</keyword>
<evidence type="ECO:0000259" key="11">
    <source>
        <dbReference type="PROSITE" id="PS50262"/>
    </source>
</evidence>
<evidence type="ECO:0000313" key="13">
    <source>
        <dbReference type="Proteomes" id="UP000283509"/>
    </source>
</evidence>
<organism evidence="12 13">
    <name type="scientific">Penaeus vannamei</name>
    <name type="common">Whiteleg shrimp</name>
    <name type="synonym">Litopenaeus vannamei</name>
    <dbReference type="NCBI Taxonomy" id="6689"/>
    <lineage>
        <taxon>Eukaryota</taxon>
        <taxon>Metazoa</taxon>
        <taxon>Ecdysozoa</taxon>
        <taxon>Arthropoda</taxon>
        <taxon>Crustacea</taxon>
        <taxon>Multicrustacea</taxon>
        <taxon>Malacostraca</taxon>
        <taxon>Eumalacostraca</taxon>
        <taxon>Eucarida</taxon>
        <taxon>Decapoda</taxon>
        <taxon>Dendrobranchiata</taxon>
        <taxon>Penaeoidea</taxon>
        <taxon>Penaeidae</taxon>
        <taxon>Penaeus</taxon>
    </lineage>
</organism>
<keyword evidence="8" id="KW-0807">Transducer</keyword>
<dbReference type="PANTHER" id="PTHR24240">
    <property type="entry name" value="OPSIN"/>
    <property type="match status" value="1"/>
</dbReference>
<evidence type="ECO:0000256" key="4">
    <source>
        <dbReference type="ARBA" id="ARBA00022989"/>
    </source>
</evidence>
<evidence type="ECO:0000256" key="8">
    <source>
        <dbReference type="ARBA" id="ARBA00023224"/>
    </source>
</evidence>
<comment type="caution">
    <text evidence="12">The sequence shown here is derived from an EMBL/GenBank/DDBJ whole genome shotgun (WGS) entry which is preliminary data.</text>
</comment>
<dbReference type="InterPro" id="IPR017452">
    <property type="entry name" value="GPCR_Rhodpsn_7TM"/>
</dbReference>
<dbReference type="Proteomes" id="UP000283509">
    <property type="component" value="Unassembled WGS sequence"/>
</dbReference>
<evidence type="ECO:0000256" key="10">
    <source>
        <dbReference type="SAM" id="Phobius"/>
    </source>
</evidence>
<dbReference type="AlphaFoldDB" id="A0A3R7PFG0"/>
<proteinExistence type="inferred from homology"/>
<evidence type="ECO:0000256" key="6">
    <source>
        <dbReference type="ARBA" id="ARBA00023136"/>
    </source>
</evidence>
<keyword evidence="3 10" id="KW-0812">Transmembrane</keyword>
<evidence type="ECO:0000256" key="2">
    <source>
        <dbReference type="ARBA" id="ARBA00010663"/>
    </source>
</evidence>